<dbReference type="InterPro" id="IPR014327">
    <property type="entry name" value="RNA_pol_sigma70_bacteroid"/>
</dbReference>
<dbReference type="InterPro" id="IPR039425">
    <property type="entry name" value="RNA_pol_sigma-70-like"/>
</dbReference>
<dbReference type="Pfam" id="PF08281">
    <property type="entry name" value="Sigma70_r4_2"/>
    <property type="match status" value="1"/>
</dbReference>
<dbReference type="Gene3D" id="1.10.10.10">
    <property type="entry name" value="Winged helix-like DNA-binding domain superfamily/Winged helix DNA-binding domain"/>
    <property type="match status" value="1"/>
</dbReference>
<evidence type="ECO:0000256" key="2">
    <source>
        <dbReference type="ARBA" id="ARBA00023015"/>
    </source>
</evidence>
<dbReference type="NCBIfam" id="TIGR02985">
    <property type="entry name" value="Sig70_bacteroi1"/>
    <property type="match status" value="1"/>
</dbReference>
<dbReference type="InterPro" id="IPR013249">
    <property type="entry name" value="RNA_pol_sigma70_r4_t2"/>
</dbReference>
<dbReference type="InterPro" id="IPR036388">
    <property type="entry name" value="WH-like_DNA-bd_sf"/>
</dbReference>
<dbReference type="Gene3D" id="1.10.1740.10">
    <property type="match status" value="1"/>
</dbReference>
<dbReference type="Proteomes" id="UP000190166">
    <property type="component" value="Unassembled WGS sequence"/>
</dbReference>
<evidence type="ECO:0000313" key="8">
    <source>
        <dbReference type="Proteomes" id="UP000190166"/>
    </source>
</evidence>
<dbReference type="GO" id="GO:0006352">
    <property type="term" value="P:DNA-templated transcription initiation"/>
    <property type="evidence" value="ECO:0007669"/>
    <property type="project" value="InterPro"/>
</dbReference>
<evidence type="ECO:0000259" key="6">
    <source>
        <dbReference type="Pfam" id="PF08281"/>
    </source>
</evidence>
<dbReference type="InterPro" id="IPR014284">
    <property type="entry name" value="RNA_pol_sigma-70_dom"/>
</dbReference>
<keyword evidence="2" id="KW-0805">Transcription regulation</keyword>
<dbReference type="STRING" id="393003.SAMN05660461_1989"/>
<dbReference type="InterPro" id="IPR013324">
    <property type="entry name" value="RNA_pol_sigma_r3/r4-like"/>
</dbReference>
<protein>
    <submittedName>
        <fullName evidence="7">RNA polymerase sigma-70 factor, ECF subfamily</fullName>
    </submittedName>
</protein>
<evidence type="ECO:0000256" key="3">
    <source>
        <dbReference type="ARBA" id="ARBA00023082"/>
    </source>
</evidence>
<evidence type="ECO:0000256" key="4">
    <source>
        <dbReference type="ARBA" id="ARBA00023163"/>
    </source>
</evidence>
<dbReference type="NCBIfam" id="TIGR02937">
    <property type="entry name" value="sigma70-ECF"/>
    <property type="match status" value="1"/>
</dbReference>
<evidence type="ECO:0000313" key="7">
    <source>
        <dbReference type="EMBL" id="SKD00888.1"/>
    </source>
</evidence>
<dbReference type="SUPFAM" id="SSF88659">
    <property type="entry name" value="Sigma3 and sigma4 domains of RNA polymerase sigma factors"/>
    <property type="match status" value="1"/>
</dbReference>
<keyword evidence="4" id="KW-0804">Transcription</keyword>
<reference evidence="8" key="1">
    <citation type="submission" date="2017-02" db="EMBL/GenBank/DDBJ databases">
        <authorList>
            <person name="Varghese N."/>
            <person name="Submissions S."/>
        </authorList>
    </citation>
    <scope>NUCLEOTIDE SEQUENCE [LARGE SCALE GENOMIC DNA]</scope>
    <source>
        <strain evidence="8">DSM 18108</strain>
    </source>
</reference>
<dbReference type="GO" id="GO:0003677">
    <property type="term" value="F:DNA binding"/>
    <property type="evidence" value="ECO:0007669"/>
    <property type="project" value="InterPro"/>
</dbReference>
<sequence>MTATPMLTDDALLRMMKSDDAEAFTFIYRRYWEPLFITAVKALRGKQEAEDIVQEVFLSLWNRRQEINIESSLAAYLQTSVRYKVIHYIEKNITRRDYLALLIDATVNSLPPTADQQLRLKEVQETIRDAVAKMPPKMREVYHLSRHVHLTHREIAEKLGISTETVKKHIQHALHLIKTALDYNTGTAAVLIFYLLV</sequence>
<evidence type="ECO:0000259" key="5">
    <source>
        <dbReference type="Pfam" id="PF04542"/>
    </source>
</evidence>
<gene>
    <name evidence="7" type="ORF">SAMN05660461_1989</name>
</gene>
<evidence type="ECO:0000256" key="1">
    <source>
        <dbReference type="ARBA" id="ARBA00010641"/>
    </source>
</evidence>
<comment type="similarity">
    <text evidence="1">Belongs to the sigma-70 factor family. ECF subfamily.</text>
</comment>
<keyword evidence="3" id="KW-0731">Sigma factor</keyword>
<dbReference type="AlphaFoldDB" id="A0A1T5NL66"/>
<name>A0A1T5NL66_9BACT</name>
<dbReference type="PANTHER" id="PTHR43133">
    <property type="entry name" value="RNA POLYMERASE ECF-TYPE SIGMA FACTO"/>
    <property type="match status" value="1"/>
</dbReference>
<accession>A0A1T5NL66</accession>
<dbReference type="RefSeq" id="WP_079469209.1">
    <property type="nucleotide sequence ID" value="NZ_FUZZ01000001.1"/>
</dbReference>
<dbReference type="InterPro" id="IPR007627">
    <property type="entry name" value="RNA_pol_sigma70_r2"/>
</dbReference>
<feature type="domain" description="RNA polymerase sigma-70 region 2" evidence="5">
    <location>
        <begin position="29"/>
        <end position="92"/>
    </location>
</feature>
<keyword evidence="8" id="KW-1185">Reference proteome</keyword>
<organism evidence="7 8">
    <name type="scientific">Chitinophaga ginsengisegetis</name>
    <dbReference type="NCBI Taxonomy" id="393003"/>
    <lineage>
        <taxon>Bacteria</taxon>
        <taxon>Pseudomonadati</taxon>
        <taxon>Bacteroidota</taxon>
        <taxon>Chitinophagia</taxon>
        <taxon>Chitinophagales</taxon>
        <taxon>Chitinophagaceae</taxon>
        <taxon>Chitinophaga</taxon>
    </lineage>
</organism>
<dbReference type="GO" id="GO:0016987">
    <property type="term" value="F:sigma factor activity"/>
    <property type="evidence" value="ECO:0007669"/>
    <property type="project" value="UniProtKB-KW"/>
</dbReference>
<feature type="domain" description="RNA polymerase sigma factor 70 region 4 type 2" evidence="6">
    <location>
        <begin position="125"/>
        <end position="174"/>
    </location>
</feature>
<dbReference type="SUPFAM" id="SSF88946">
    <property type="entry name" value="Sigma2 domain of RNA polymerase sigma factors"/>
    <property type="match status" value="1"/>
</dbReference>
<dbReference type="EMBL" id="FUZZ01000001">
    <property type="protein sequence ID" value="SKD00888.1"/>
    <property type="molecule type" value="Genomic_DNA"/>
</dbReference>
<dbReference type="PANTHER" id="PTHR43133:SF46">
    <property type="entry name" value="RNA POLYMERASE SIGMA-70 FACTOR ECF SUBFAMILY"/>
    <property type="match status" value="1"/>
</dbReference>
<proteinExistence type="inferred from homology"/>
<dbReference type="InterPro" id="IPR013325">
    <property type="entry name" value="RNA_pol_sigma_r2"/>
</dbReference>
<dbReference type="Pfam" id="PF04542">
    <property type="entry name" value="Sigma70_r2"/>
    <property type="match status" value="1"/>
</dbReference>